<dbReference type="GO" id="GO:0016020">
    <property type="term" value="C:membrane"/>
    <property type="evidence" value="ECO:0007669"/>
    <property type="project" value="UniProtKB-SubCell"/>
</dbReference>
<comment type="caution">
    <text evidence="6">The sequence shown here is derived from an EMBL/GenBank/DDBJ whole genome shotgun (WGS) entry which is preliminary data.</text>
</comment>
<dbReference type="EMBL" id="QBKR01000006">
    <property type="protein sequence ID" value="PTX61761.1"/>
    <property type="molecule type" value="Genomic_DNA"/>
</dbReference>
<keyword evidence="4 5" id="KW-0472">Membrane</keyword>
<evidence type="ECO:0000256" key="3">
    <source>
        <dbReference type="ARBA" id="ARBA00022989"/>
    </source>
</evidence>
<dbReference type="InterPro" id="IPR007269">
    <property type="entry name" value="ICMT_MeTrfase"/>
</dbReference>
<dbReference type="Proteomes" id="UP000244240">
    <property type="component" value="Unassembled WGS sequence"/>
</dbReference>
<dbReference type="AlphaFoldDB" id="A0A2T6C0C0"/>
<accession>A0A2T6C0C0</accession>
<evidence type="ECO:0000313" key="6">
    <source>
        <dbReference type="EMBL" id="PTX61761.1"/>
    </source>
</evidence>
<protein>
    <submittedName>
        <fullName evidence="6">Methyltransferase</fullName>
    </submittedName>
</protein>
<reference evidence="6 7" key="1">
    <citation type="submission" date="2018-04" db="EMBL/GenBank/DDBJ databases">
        <title>Genomic Encyclopedia of Archaeal and Bacterial Type Strains, Phase II (KMG-II): from individual species to whole genera.</title>
        <authorList>
            <person name="Goeker M."/>
        </authorList>
    </citation>
    <scope>NUCLEOTIDE SEQUENCE [LARGE SCALE GENOMIC DNA]</scope>
    <source>
        <strain evidence="6 7">DSM 45787</strain>
    </source>
</reference>
<feature type="transmembrane region" description="Helical" evidence="5">
    <location>
        <begin position="6"/>
        <end position="28"/>
    </location>
</feature>
<keyword evidence="6" id="KW-0489">Methyltransferase</keyword>
<feature type="transmembrane region" description="Helical" evidence="5">
    <location>
        <begin position="137"/>
        <end position="161"/>
    </location>
</feature>
<dbReference type="GO" id="GO:0004671">
    <property type="term" value="F:protein C-terminal S-isoprenylcysteine carboxyl O-methyltransferase activity"/>
    <property type="evidence" value="ECO:0007669"/>
    <property type="project" value="InterPro"/>
</dbReference>
<dbReference type="Gene3D" id="1.20.120.1630">
    <property type="match status" value="1"/>
</dbReference>
<evidence type="ECO:0000313" key="7">
    <source>
        <dbReference type="Proteomes" id="UP000244240"/>
    </source>
</evidence>
<dbReference type="PANTHER" id="PTHR43847:SF1">
    <property type="entry name" value="BLL3993 PROTEIN"/>
    <property type="match status" value="1"/>
</dbReference>
<evidence type="ECO:0000256" key="2">
    <source>
        <dbReference type="ARBA" id="ARBA00022692"/>
    </source>
</evidence>
<dbReference type="Pfam" id="PF04140">
    <property type="entry name" value="ICMT"/>
    <property type="match status" value="1"/>
</dbReference>
<evidence type="ECO:0000256" key="5">
    <source>
        <dbReference type="SAM" id="Phobius"/>
    </source>
</evidence>
<feature type="transmembrane region" description="Helical" evidence="5">
    <location>
        <begin position="49"/>
        <end position="70"/>
    </location>
</feature>
<proteinExistence type="predicted"/>
<gene>
    <name evidence="6" type="ORF">C8P63_10613</name>
</gene>
<keyword evidence="3 5" id="KW-1133">Transmembrane helix</keyword>
<organism evidence="6 7">
    <name type="scientific">Melghirimyces profundicolus</name>
    <dbReference type="NCBI Taxonomy" id="1242148"/>
    <lineage>
        <taxon>Bacteria</taxon>
        <taxon>Bacillati</taxon>
        <taxon>Bacillota</taxon>
        <taxon>Bacilli</taxon>
        <taxon>Bacillales</taxon>
        <taxon>Thermoactinomycetaceae</taxon>
        <taxon>Melghirimyces</taxon>
    </lineage>
</organism>
<keyword evidence="2 5" id="KW-0812">Transmembrane</keyword>
<dbReference type="InterPro" id="IPR052527">
    <property type="entry name" value="Metal_cation-efflux_comp"/>
</dbReference>
<keyword evidence="7" id="KW-1185">Reference proteome</keyword>
<sequence length="198" mass="22769">MRELVGLNGWFAAAFAILILQRGAELAIARRHARWIRRQGGYEVGRKHYPLLVGVHLFFLVGLALEVAVFKAVPPSWWPAPFALFLAAQGLRVWCIRSLGPYWNTRVMVAPGHRPVVRGPYRYLRHPNYVVVVTELLTLPLVFGAFVSAAVFTVLNLWILLKVRIPAEERVLTQVTPYREEMENRGRFLPRWMKTNEN</sequence>
<keyword evidence="6" id="KW-0808">Transferase</keyword>
<comment type="subcellular location">
    <subcellularLocation>
        <location evidence="1">Membrane</location>
        <topology evidence="1">Multi-pass membrane protein</topology>
    </subcellularLocation>
</comment>
<dbReference type="GO" id="GO:0032259">
    <property type="term" value="P:methylation"/>
    <property type="evidence" value="ECO:0007669"/>
    <property type="project" value="UniProtKB-KW"/>
</dbReference>
<evidence type="ECO:0000256" key="4">
    <source>
        <dbReference type="ARBA" id="ARBA00023136"/>
    </source>
</evidence>
<name>A0A2T6C0C0_9BACL</name>
<evidence type="ECO:0000256" key="1">
    <source>
        <dbReference type="ARBA" id="ARBA00004141"/>
    </source>
</evidence>
<dbReference type="PANTHER" id="PTHR43847">
    <property type="entry name" value="BLL3993 PROTEIN"/>
    <property type="match status" value="1"/>
</dbReference>